<accession>A0A3N0CJ05</accession>
<feature type="transmembrane region" description="Helical" evidence="7">
    <location>
        <begin position="260"/>
        <end position="281"/>
    </location>
</feature>
<sequence>MAADRLPRGSGPGARAERPALADPAIPRHRLRSRDDPAPAAARLGALGAGGIVRRPRGHPGDLGRGRLRPALRRPGRDGRRRTGRRGRRVDVRPFRDRGGVVTGPEQQSVLGRLTGAVTGKVLDTIDPDTVLDHIDVNALLDRIDVDRLLDRVDVERLLARVDIDKLLATADVEALVRRSGVPDIVAASTGRFAGSALDLARRQVLVVDVVAGQVLDALLRRKRRIWSHAPPLLRTEEPRVGADGRLDVSGRYAGVVPRAIAVLVDAWAMLTAGTLVLAGIDYLGRTVLDRSITVDASAPGWVAAFVATGFLFVFLCLEVAGRTPGKALLGLRVVSWDGSPLRPGAALARTLMFPVSLGLGGLGCLLAVVQRDRRALHDLVARSAVVHDWTPRAAELPVALSTSLLGASIP</sequence>
<keyword evidence="2" id="KW-1003">Cell membrane</keyword>
<comment type="subcellular location">
    <subcellularLocation>
        <location evidence="1">Cell membrane</location>
        <topology evidence="1">Multi-pass membrane protein</topology>
    </subcellularLocation>
</comment>
<name>A0A3N0CJ05_9ACTN</name>
<organism evidence="9 10">
    <name type="scientific">Nocardioides marmoriginsengisoli</name>
    <dbReference type="NCBI Taxonomy" id="661483"/>
    <lineage>
        <taxon>Bacteria</taxon>
        <taxon>Bacillati</taxon>
        <taxon>Actinomycetota</taxon>
        <taxon>Actinomycetes</taxon>
        <taxon>Propionibacteriales</taxon>
        <taxon>Nocardioidaceae</taxon>
        <taxon>Nocardioides</taxon>
    </lineage>
</organism>
<evidence type="ECO:0000256" key="7">
    <source>
        <dbReference type="SAM" id="Phobius"/>
    </source>
</evidence>
<evidence type="ECO:0000313" key="9">
    <source>
        <dbReference type="EMBL" id="RNL63415.1"/>
    </source>
</evidence>
<gene>
    <name evidence="9" type="ORF">EFK50_15965</name>
</gene>
<dbReference type="EMBL" id="RJSE01000007">
    <property type="protein sequence ID" value="RNL63415.1"/>
    <property type="molecule type" value="Genomic_DNA"/>
</dbReference>
<evidence type="ECO:0000256" key="3">
    <source>
        <dbReference type="ARBA" id="ARBA00022692"/>
    </source>
</evidence>
<evidence type="ECO:0000256" key="4">
    <source>
        <dbReference type="ARBA" id="ARBA00022989"/>
    </source>
</evidence>
<dbReference type="Proteomes" id="UP000267128">
    <property type="component" value="Unassembled WGS sequence"/>
</dbReference>
<keyword evidence="3 7" id="KW-0812">Transmembrane</keyword>
<dbReference type="AlphaFoldDB" id="A0A3N0CJ05"/>
<protein>
    <submittedName>
        <fullName evidence="9">RDD family protein</fullName>
    </submittedName>
</protein>
<evidence type="ECO:0000256" key="1">
    <source>
        <dbReference type="ARBA" id="ARBA00004651"/>
    </source>
</evidence>
<keyword evidence="5 7" id="KW-0472">Membrane</keyword>
<evidence type="ECO:0000259" key="8">
    <source>
        <dbReference type="Pfam" id="PF06271"/>
    </source>
</evidence>
<proteinExistence type="predicted"/>
<keyword evidence="10" id="KW-1185">Reference proteome</keyword>
<feature type="transmembrane region" description="Helical" evidence="7">
    <location>
        <begin position="302"/>
        <end position="322"/>
    </location>
</feature>
<feature type="domain" description="RDD" evidence="8">
    <location>
        <begin position="253"/>
        <end position="382"/>
    </location>
</feature>
<dbReference type="InterPro" id="IPR010432">
    <property type="entry name" value="RDD"/>
</dbReference>
<feature type="transmembrane region" description="Helical" evidence="7">
    <location>
        <begin position="347"/>
        <end position="370"/>
    </location>
</feature>
<evidence type="ECO:0000313" key="10">
    <source>
        <dbReference type="Proteomes" id="UP000267128"/>
    </source>
</evidence>
<feature type="compositionally biased region" description="Basic residues" evidence="6">
    <location>
        <begin position="66"/>
        <end position="88"/>
    </location>
</feature>
<evidence type="ECO:0000256" key="2">
    <source>
        <dbReference type="ARBA" id="ARBA00022475"/>
    </source>
</evidence>
<keyword evidence="4 7" id="KW-1133">Transmembrane helix</keyword>
<feature type="region of interest" description="Disordered" evidence="6">
    <location>
        <begin position="1"/>
        <end position="91"/>
    </location>
</feature>
<evidence type="ECO:0000256" key="6">
    <source>
        <dbReference type="SAM" id="MobiDB-lite"/>
    </source>
</evidence>
<evidence type="ECO:0000256" key="5">
    <source>
        <dbReference type="ARBA" id="ARBA00023136"/>
    </source>
</evidence>
<dbReference type="InterPro" id="IPR051791">
    <property type="entry name" value="Pra-immunoreactive"/>
</dbReference>
<reference evidence="9 10" key="1">
    <citation type="submission" date="2018-11" db="EMBL/GenBank/DDBJ databases">
        <authorList>
            <person name="Li F."/>
        </authorList>
    </citation>
    <scope>NUCLEOTIDE SEQUENCE [LARGE SCALE GENOMIC DNA]</scope>
    <source>
        <strain evidence="9 10">Gsoil 097</strain>
    </source>
</reference>
<dbReference type="PANTHER" id="PTHR36115">
    <property type="entry name" value="PROLINE-RICH ANTIGEN HOMOLOG-RELATED"/>
    <property type="match status" value="1"/>
</dbReference>
<comment type="caution">
    <text evidence="9">The sequence shown here is derived from an EMBL/GenBank/DDBJ whole genome shotgun (WGS) entry which is preliminary data.</text>
</comment>
<dbReference type="PANTHER" id="PTHR36115:SF6">
    <property type="entry name" value="PROLINE-RICH ANTIGEN HOMOLOG"/>
    <property type="match status" value="1"/>
</dbReference>
<dbReference type="Pfam" id="PF06271">
    <property type="entry name" value="RDD"/>
    <property type="match status" value="1"/>
</dbReference>
<dbReference type="GO" id="GO:0005886">
    <property type="term" value="C:plasma membrane"/>
    <property type="evidence" value="ECO:0007669"/>
    <property type="project" value="UniProtKB-SubCell"/>
</dbReference>